<gene>
    <name evidence="1" type="ordered locus">Sulba_2336</name>
</gene>
<dbReference type="HOGENOM" id="CLU_1776498_0_0_7"/>
<dbReference type="OrthoDB" id="5365860at2"/>
<evidence type="ECO:0000313" key="1">
    <source>
        <dbReference type="EMBL" id="AFL69606.1"/>
    </source>
</evidence>
<protein>
    <submittedName>
        <fullName evidence="1">Uncharacterized protein</fullName>
    </submittedName>
</protein>
<dbReference type="PATRIC" id="fig|760154.4.peg.2334"/>
<sequence>MSDNKTKKRERDFAQISNNFLRDPNISFKAKGLFSYMFSMEDGWNFTIKSIANQQKDGQAAIIAAMHELKSHGYITYTKSSDGTGTYYLDDCPSFEPNVENPHLGFPKLGKSTRIKNTKLDDKKEGFQKEKNIPQFFTTVRPVNSA</sequence>
<dbReference type="RefSeq" id="WP_014770469.1">
    <property type="nucleotide sequence ID" value="NC_018002.1"/>
</dbReference>
<dbReference type="KEGG" id="sba:Sulba_2336"/>
<dbReference type="EMBL" id="CP003333">
    <property type="protein sequence ID" value="AFL69606.1"/>
    <property type="molecule type" value="Genomic_DNA"/>
</dbReference>
<name>I3Y082_SULBS</name>
<organism evidence="1 2">
    <name type="scientific">Sulfurospirillum barnesii (strain ATCC 700032 / DSM 10660 / SES-3)</name>
    <dbReference type="NCBI Taxonomy" id="760154"/>
    <lineage>
        <taxon>Bacteria</taxon>
        <taxon>Pseudomonadati</taxon>
        <taxon>Campylobacterota</taxon>
        <taxon>Epsilonproteobacteria</taxon>
        <taxon>Campylobacterales</taxon>
        <taxon>Sulfurospirillaceae</taxon>
        <taxon>Sulfurospirillum</taxon>
    </lineage>
</organism>
<proteinExistence type="predicted"/>
<dbReference type="STRING" id="760154.Sulba_2336"/>
<dbReference type="eggNOG" id="COG3935">
    <property type="taxonomic scope" value="Bacteria"/>
</dbReference>
<dbReference type="Proteomes" id="UP000006176">
    <property type="component" value="Chromosome"/>
</dbReference>
<keyword evidence="2" id="KW-1185">Reference proteome</keyword>
<evidence type="ECO:0000313" key="2">
    <source>
        <dbReference type="Proteomes" id="UP000006176"/>
    </source>
</evidence>
<reference evidence="1 2" key="1">
    <citation type="submission" date="2012-06" db="EMBL/GenBank/DDBJ databases">
        <title>Complete sequence of Sulfurospirillum barnesii SES-3.</title>
        <authorList>
            <consortium name="US DOE Joint Genome Institute"/>
            <person name="Lucas S."/>
            <person name="Han J."/>
            <person name="Lapidus A."/>
            <person name="Cheng J.-F."/>
            <person name="Goodwin L."/>
            <person name="Pitluck S."/>
            <person name="Peters L."/>
            <person name="Ovchinnikova G."/>
            <person name="Lu M."/>
            <person name="Detter J.C."/>
            <person name="Han C."/>
            <person name="Tapia R."/>
            <person name="Land M."/>
            <person name="Hauser L."/>
            <person name="Kyrpides N."/>
            <person name="Ivanova N."/>
            <person name="Pagani I."/>
            <person name="Stolz J."/>
            <person name="Arkin A."/>
            <person name="Dehal P."/>
            <person name="Oremland R."/>
            <person name="Saltikov C."/>
            <person name="Basu P."/>
            <person name="Hollibaugh J."/>
            <person name="Newman D."/>
            <person name="Stolyar S."/>
            <person name="Hazen T."/>
            <person name="Woyke T."/>
        </authorList>
    </citation>
    <scope>NUCLEOTIDE SEQUENCE [LARGE SCALE GENOMIC DNA]</scope>
    <source>
        <strain evidence="2">ATCC 700032 / DSM 10660 / SES-3</strain>
    </source>
</reference>
<accession>I3Y082</accession>
<dbReference type="AlphaFoldDB" id="I3Y082"/>